<sequence length="327" mass="37103">MSTTAAVPMEVNDQDDTVGEEVLRMSTDEVNSRTRLMDNEIKIMKSEVMRISHELQAQKEKIKENNEKIKVNKTLPYLVSNVIELLDVDPQELGEEDGANVDLDSQRKGKCAVIKTSTRQTYFLPVIGLVDAEKLKPADLVGVNKDSYLILETLPQEYDSRVKAMEVDERPTEQYSDIGGLDKQIQELIEAVVLPMTHREKFENLGIQPPKVTPYCTLHSTLAYLFRPTIPTPTLPLSKQDSGSDFVVFAYTKVPPQSHFAFYDPTLQMDFKQVGFPNFSTTTIQFSLDLHIDDQFCSSDCIDCEFLSRVSTHLDNLEKSGNFAFFW</sequence>
<evidence type="ECO:0000256" key="2">
    <source>
        <dbReference type="ARBA" id="ARBA00022840"/>
    </source>
</evidence>
<dbReference type="EMBL" id="BGPR01009594">
    <property type="protein sequence ID" value="GBN41050.1"/>
    <property type="molecule type" value="Genomic_DNA"/>
</dbReference>
<accession>A0A4Y2NRP3</accession>
<dbReference type="InterPro" id="IPR027417">
    <property type="entry name" value="P-loop_NTPase"/>
</dbReference>
<keyword evidence="5" id="KW-0647">Proteasome</keyword>
<reference evidence="5 7" key="1">
    <citation type="journal article" date="2019" name="Sci. Rep.">
        <title>Orb-weaving spider Araneus ventricosus genome elucidates the spidroin gene catalogue.</title>
        <authorList>
            <person name="Kono N."/>
            <person name="Nakamura H."/>
            <person name="Ohtoshi R."/>
            <person name="Moran D.A.P."/>
            <person name="Shinohara A."/>
            <person name="Yoshida Y."/>
            <person name="Fujiwara M."/>
            <person name="Mori M."/>
            <person name="Tomita M."/>
            <person name="Arakawa K."/>
        </authorList>
    </citation>
    <scope>NUCLEOTIDE SEQUENCE [LARGE SCALE GENOMIC DNA]</scope>
</reference>
<feature type="domain" description="Proteasomal ATPase second OB" evidence="4">
    <location>
        <begin position="103"/>
        <end position="155"/>
    </location>
</feature>
<dbReference type="Gene3D" id="2.40.50.140">
    <property type="entry name" value="Nucleic acid-binding proteins"/>
    <property type="match status" value="1"/>
</dbReference>
<dbReference type="EMBL" id="BGPR01009596">
    <property type="protein sequence ID" value="GBN41067.1"/>
    <property type="molecule type" value="Genomic_DNA"/>
</dbReference>
<name>A0A4Y2NRP3_ARAVE</name>
<proteinExistence type="predicted"/>
<evidence type="ECO:0000313" key="5">
    <source>
        <dbReference type="EMBL" id="GBN41050.1"/>
    </source>
</evidence>
<dbReference type="Proteomes" id="UP000499080">
    <property type="component" value="Unassembled WGS sequence"/>
</dbReference>
<gene>
    <name evidence="5" type="primary">PSMC3_1</name>
    <name evidence="6" type="synonym">PSMC3_2</name>
    <name evidence="5" type="ORF">AVEN_16499_1</name>
    <name evidence="6" type="ORF">AVEN_94896_1</name>
</gene>
<dbReference type="GO" id="GO:0000502">
    <property type="term" value="C:proteasome complex"/>
    <property type="evidence" value="ECO:0007669"/>
    <property type="project" value="UniProtKB-KW"/>
</dbReference>
<evidence type="ECO:0000256" key="3">
    <source>
        <dbReference type="SAM" id="Coils"/>
    </source>
</evidence>
<keyword evidence="7" id="KW-1185">Reference proteome</keyword>
<dbReference type="Pfam" id="PF16450">
    <property type="entry name" value="Prot_ATP_ID_OB_C"/>
    <property type="match status" value="1"/>
</dbReference>
<dbReference type="Gene3D" id="3.40.50.300">
    <property type="entry name" value="P-loop containing nucleotide triphosphate hydrolases"/>
    <property type="match status" value="1"/>
</dbReference>
<organism evidence="5 7">
    <name type="scientific">Araneus ventricosus</name>
    <name type="common">Orbweaver spider</name>
    <name type="synonym">Epeira ventricosa</name>
    <dbReference type="NCBI Taxonomy" id="182803"/>
    <lineage>
        <taxon>Eukaryota</taxon>
        <taxon>Metazoa</taxon>
        <taxon>Ecdysozoa</taxon>
        <taxon>Arthropoda</taxon>
        <taxon>Chelicerata</taxon>
        <taxon>Arachnida</taxon>
        <taxon>Araneae</taxon>
        <taxon>Araneomorphae</taxon>
        <taxon>Entelegynae</taxon>
        <taxon>Araneoidea</taxon>
        <taxon>Araneidae</taxon>
        <taxon>Araneus</taxon>
    </lineage>
</organism>
<evidence type="ECO:0000259" key="4">
    <source>
        <dbReference type="Pfam" id="PF16450"/>
    </source>
</evidence>
<keyword evidence="2" id="KW-0067">ATP-binding</keyword>
<comment type="caution">
    <text evidence="5">The sequence shown here is derived from an EMBL/GenBank/DDBJ whole genome shotgun (WGS) entry which is preliminary data.</text>
</comment>
<evidence type="ECO:0000313" key="7">
    <source>
        <dbReference type="Proteomes" id="UP000499080"/>
    </source>
</evidence>
<dbReference type="PANTHER" id="PTHR23073">
    <property type="entry name" value="26S PROTEASOME REGULATORY SUBUNIT"/>
    <property type="match status" value="1"/>
</dbReference>
<protein>
    <submittedName>
        <fullName evidence="5">26S proteasome regulatory subunit 6A</fullName>
    </submittedName>
</protein>
<dbReference type="InterPro" id="IPR032501">
    <property type="entry name" value="Prot_ATP_ID_OB_2nd"/>
</dbReference>
<dbReference type="InterPro" id="IPR012340">
    <property type="entry name" value="NA-bd_OB-fold"/>
</dbReference>
<dbReference type="AlphaFoldDB" id="A0A4Y2NRP3"/>
<keyword evidence="3" id="KW-0175">Coiled coil</keyword>
<feature type="coiled-coil region" evidence="3">
    <location>
        <begin position="41"/>
        <end position="72"/>
    </location>
</feature>
<keyword evidence="1" id="KW-0547">Nucleotide-binding</keyword>
<evidence type="ECO:0000256" key="1">
    <source>
        <dbReference type="ARBA" id="ARBA00022741"/>
    </source>
</evidence>
<dbReference type="OrthoDB" id="6416264at2759"/>
<dbReference type="GO" id="GO:0005524">
    <property type="term" value="F:ATP binding"/>
    <property type="evidence" value="ECO:0007669"/>
    <property type="project" value="UniProtKB-KW"/>
</dbReference>
<dbReference type="InterPro" id="IPR050221">
    <property type="entry name" value="26S_Proteasome_ATPase"/>
</dbReference>
<evidence type="ECO:0000313" key="6">
    <source>
        <dbReference type="EMBL" id="GBN41067.1"/>
    </source>
</evidence>
<dbReference type="FunFam" id="2.40.50.140:FF:000076">
    <property type="entry name" value="26S protease regulatory subunit 6A"/>
    <property type="match status" value="1"/>
</dbReference>